<protein>
    <submittedName>
        <fullName evidence="2">PQQ-dependent sugar dehydrogenase</fullName>
    </submittedName>
</protein>
<dbReference type="InterPro" id="IPR011042">
    <property type="entry name" value="6-blade_b-propeller_TolB-like"/>
</dbReference>
<dbReference type="AlphaFoldDB" id="A0A7G5H3K7"/>
<keyword evidence="3" id="KW-1185">Reference proteome</keyword>
<dbReference type="InterPro" id="IPR012938">
    <property type="entry name" value="Glc/Sorbosone_DH"/>
</dbReference>
<dbReference type="Pfam" id="PF07995">
    <property type="entry name" value="GSDH"/>
    <property type="match status" value="1"/>
</dbReference>
<dbReference type="KEGG" id="sfol:H3H32_12810"/>
<gene>
    <name evidence="2" type="ORF">H3H32_12810</name>
</gene>
<dbReference type="Proteomes" id="UP000515369">
    <property type="component" value="Chromosome"/>
</dbReference>
<dbReference type="Gene3D" id="2.120.10.30">
    <property type="entry name" value="TolB, C-terminal domain"/>
    <property type="match status" value="1"/>
</dbReference>
<evidence type="ECO:0000313" key="3">
    <source>
        <dbReference type="Proteomes" id="UP000515369"/>
    </source>
</evidence>
<dbReference type="InterPro" id="IPR011041">
    <property type="entry name" value="Quinoprot_gluc/sorb_DH_b-prop"/>
</dbReference>
<dbReference type="PANTHER" id="PTHR19328:SF75">
    <property type="entry name" value="ALDOSE SUGAR DEHYDROGENASE YLII"/>
    <property type="match status" value="1"/>
</dbReference>
<dbReference type="EMBL" id="CP059732">
    <property type="protein sequence ID" value="QMW05699.1"/>
    <property type="molecule type" value="Genomic_DNA"/>
</dbReference>
<evidence type="ECO:0000313" key="2">
    <source>
        <dbReference type="EMBL" id="QMW05699.1"/>
    </source>
</evidence>
<feature type="domain" description="Glucose/Sorbosone dehydrogenase" evidence="1">
    <location>
        <begin position="63"/>
        <end position="302"/>
    </location>
</feature>
<dbReference type="PANTHER" id="PTHR19328">
    <property type="entry name" value="HEDGEHOG-INTERACTING PROTEIN"/>
    <property type="match status" value="1"/>
</dbReference>
<sequence>MITIYKSVANCIDRYLPKSIDTEAHQLLFIIALLFVTGTAQGQTYPTSFSQVQIASGLNGGTAMAVAPDGRIFVAEQTGALRVVKNGAMLSTPFISLTVDSNGERGLIGIALDPAFATNHYIYLYHTVPGTTAHNRISRYTANGDVVLSGSEVVILDLDPLSTATNHNGGGMIFGKDGKLYVGVGENANRVNAQNLNNYLGKVLRINPDGSAPADNPFPTGSASAQRIWAYGLRNPYTLAVQPGTGRIFVDDVGEGSWEEINDATTGGQNFGWPDAEGMTCTGPSCATNTSYSYPVYTYAHGTGDGLGCSITGGTFFNPTTTNYPASYIGRYFFPDYCGDWVNNINLTANPATRSSFATGVSGGPVGLATGNDGNLYLLSRGGLYKLIFAVPDLSPSLSLPQANFGTSGTATVGNFAMSISEVSGYSTTAGSVIVTATAPAGYTLAFPATISTINVTGGTAVAVSNNNWTVTGTVDNRQISLKMKTGQSIGANSTINLGFTITRTTANSGSTASITVNVTNDGTNSYDSNTTNNGYARIISGL</sequence>
<dbReference type="SUPFAM" id="SSF50952">
    <property type="entry name" value="Soluble quinoprotein glucose dehydrogenase"/>
    <property type="match status" value="1"/>
</dbReference>
<evidence type="ECO:0000259" key="1">
    <source>
        <dbReference type="Pfam" id="PF07995"/>
    </source>
</evidence>
<organism evidence="2 3">
    <name type="scientific">Spirosoma foliorum</name>
    <dbReference type="NCBI Taxonomy" id="2710596"/>
    <lineage>
        <taxon>Bacteria</taxon>
        <taxon>Pseudomonadati</taxon>
        <taxon>Bacteroidota</taxon>
        <taxon>Cytophagia</taxon>
        <taxon>Cytophagales</taxon>
        <taxon>Cytophagaceae</taxon>
        <taxon>Spirosoma</taxon>
    </lineage>
</organism>
<proteinExistence type="predicted"/>
<name>A0A7G5H3K7_9BACT</name>
<reference evidence="2 3" key="1">
    <citation type="submission" date="2020-07" db="EMBL/GenBank/DDBJ databases">
        <title>Spirosoma foliorum sp. nov., isolated from the leaves on the Nejang mountain Korea, Republic of.</title>
        <authorList>
            <person name="Ho H."/>
            <person name="Lee Y.-J."/>
            <person name="Nurcahyanto D.-A."/>
            <person name="Kim S.-G."/>
        </authorList>
    </citation>
    <scope>NUCLEOTIDE SEQUENCE [LARGE SCALE GENOMIC DNA]</scope>
    <source>
        <strain evidence="2 3">PL0136</strain>
    </source>
</reference>
<accession>A0A7G5H3K7</accession>
<dbReference type="RefSeq" id="WP_182463080.1">
    <property type="nucleotide sequence ID" value="NZ_CP059732.1"/>
</dbReference>